<keyword evidence="3" id="KW-0808">Transferase</keyword>
<gene>
    <name evidence="2" type="ORF">EGI89_05740</name>
    <name evidence="3" type="ORF">NCTC13456_02094</name>
</gene>
<proteinExistence type="predicted"/>
<dbReference type="PROSITE" id="PS51186">
    <property type="entry name" value="GNAT"/>
    <property type="match status" value="1"/>
</dbReference>
<dbReference type="Proteomes" id="UP000254737">
    <property type="component" value="Unassembled WGS sequence"/>
</dbReference>
<reference evidence="3 4" key="1">
    <citation type="submission" date="2018-06" db="EMBL/GenBank/DDBJ databases">
        <authorList>
            <consortium name="Pathogen Informatics"/>
            <person name="Doyle S."/>
        </authorList>
    </citation>
    <scope>NUCLEOTIDE SEQUENCE [LARGE SCALE GENOMIC DNA]</scope>
    <source>
        <strain evidence="3 4">NCTC13456</strain>
    </source>
</reference>
<dbReference type="EMBL" id="UFXS01000001">
    <property type="protein sequence ID" value="STD56113.1"/>
    <property type="molecule type" value="Genomic_DNA"/>
</dbReference>
<name>A0A376GA41_9FLAO</name>
<dbReference type="STRING" id="343874.GCA_000805695_00153"/>
<dbReference type="GO" id="GO:0016747">
    <property type="term" value="F:acyltransferase activity, transferring groups other than amino-acyl groups"/>
    <property type="evidence" value="ECO:0007669"/>
    <property type="project" value="InterPro"/>
</dbReference>
<dbReference type="InterPro" id="IPR016181">
    <property type="entry name" value="Acyl_CoA_acyltransferase"/>
</dbReference>
<dbReference type="OrthoDB" id="7585366at2"/>
<evidence type="ECO:0000313" key="5">
    <source>
        <dbReference type="Proteomes" id="UP000267844"/>
    </source>
</evidence>
<dbReference type="RefSeq" id="WP_038330524.1">
    <property type="nucleotide sequence ID" value="NZ_JAAGKM010000004.1"/>
</dbReference>
<dbReference type="Proteomes" id="UP000267844">
    <property type="component" value="Unassembled WGS sequence"/>
</dbReference>
<feature type="domain" description="N-acetyltransferase" evidence="1">
    <location>
        <begin position="1"/>
        <end position="152"/>
    </location>
</feature>
<evidence type="ECO:0000313" key="2">
    <source>
        <dbReference type="EMBL" id="RRT92514.1"/>
    </source>
</evidence>
<reference evidence="2 5" key="2">
    <citation type="submission" date="2018-10" db="EMBL/GenBank/DDBJ databases">
        <title>Transmission dynamics of multidrug resistant bacteria on intensive care unit surfaces.</title>
        <authorList>
            <person name="D'Souza A.W."/>
            <person name="Potter R.F."/>
            <person name="Wallace M."/>
            <person name="Shupe A."/>
            <person name="Patel S."/>
            <person name="Sun S."/>
            <person name="Gul D."/>
            <person name="Kwon J.H."/>
            <person name="Andleeb S."/>
            <person name="Burnham C.-A.D."/>
            <person name="Dantas G."/>
        </authorList>
    </citation>
    <scope>NUCLEOTIDE SEQUENCE [LARGE SCALE GENOMIC DNA]</scope>
    <source>
        <strain evidence="2 5">WF_348</strain>
    </source>
</reference>
<evidence type="ECO:0000313" key="4">
    <source>
        <dbReference type="Proteomes" id="UP000254737"/>
    </source>
</evidence>
<sequence>MIRIAVENDIPELKRMMIKLLQHHQEFNALYQIDLTYKHDIDDFFKGILHQQNIKIFVAEIENQLTGYIICSKHLRPKYFVIKSKGRIDSLYVDANYRNQNIASKLVKEAINFLNDQAYIELEFTAENQFAKGFWLKNGFEILNHQCILKLN</sequence>
<dbReference type="SUPFAM" id="SSF55729">
    <property type="entry name" value="Acyl-CoA N-acyltransferases (Nat)"/>
    <property type="match status" value="1"/>
</dbReference>
<accession>A0A376GA41</accession>
<protein>
    <submittedName>
        <fullName evidence="2">GNAT family N-acetyltransferase</fullName>
    </submittedName>
    <submittedName>
        <fullName evidence="3">Putative acetyltransferase</fullName>
    </submittedName>
</protein>
<evidence type="ECO:0000313" key="3">
    <source>
        <dbReference type="EMBL" id="STD56113.1"/>
    </source>
</evidence>
<dbReference type="Gene3D" id="3.40.630.30">
    <property type="match status" value="1"/>
</dbReference>
<organism evidence="3 4">
    <name type="scientific">Empedobacter falsenii</name>
    <dbReference type="NCBI Taxonomy" id="343874"/>
    <lineage>
        <taxon>Bacteria</taxon>
        <taxon>Pseudomonadati</taxon>
        <taxon>Bacteroidota</taxon>
        <taxon>Flavobacteriia</taxon>
        <taxon>Flavobacteriales</taxon>
        <taxon>Weeksellaceae</taxon>
        <taxon>Empedobacter</taxon>
    </lineage>
</organism>
<dbReference type="CDD" id="cd04301">
    <property type="entry name" value="NAT_SF"/>
    <property type="match status" value="1"/>
</dbReference>
<dbReference type="AlphaFoldDB" id="A0A376GA41"/>
<dbReference type="InterPro" id="IPR000182">
    <property type="entry name" value="GNAT_dom"/>
</dbReference>
<evidence type="ECO:0000259" key="1">
    <source>
        <dbReference type="PROSITE" id="PS51186"/>
    </source>
</evidence>
<dbReference type="Pfam" id="PF00583">
    <property type="entry name" value="Acetyltransf_1"/>
    <property type="match status" value="1"/>
</dbReference>
<dbReference type="EMBL" id="RHPO01000008">
    <property type="protein sequence ID" value="RRT92514.1"/>
    <property type="molecule type" value="Genomic_DNA"/>
</dbReference>